<dbReference type="InterPro" id="IPR000060">
    <property type="entry name" value="BCCT_transptr"/>
</dbReference>
<feature type="transmembrane region" description="Helical" evidence="8">
    <location>
        <begin position="68"/>
        <end position="87"/>
    </location>
</feature>
<keyword evidence="10" id="KW-1185">Reference proteome</keyword>
<evidence type="ECO:0000256" key="4">
    <source>
        <dbReference type="ARBA" id="ARBA00022475"/>
    </source>
</evidence>
<organism evidence="9 10">
    <name type="scientific">Haloactinopolyspora alba</name>
    <dbReference type="NCBI Taxonomy" id="648780"/>
    <lineage>
        <taxon>Bacteria</taxon>
        <taxon>Bacillati</taxon>
        <taxon>Actinomycetota</taxon>
        <taxon>Actinomycetes</taxon>
        <taxon>Jiangellales</taxon>
        <taxon>Jiangellaceae</taxon>
        <taxon>Haloactinopolyspora</taxon>
    </lineage>
</organism>
<evidence type="ECO:0000256" key="5">
    <source>
        <dbReference type="ARBA" id="ARBA00022692"/>
    </source>
</evidence>
<feature type="transmembrane region" description="Helical" evidence="8">
    <location>
        <begin position="421"/>
        <end position="440"/>
    </location>
</feature>
<gene>
    <name evidence="9" type="ORF">CLV30_102451</name>
</gene>
<feature type="transmembrane region" description="Helical" evidence="8">
    <location>
        <begin position="495"/>
        <end position="513"/>
    </location>
</feature>
<comment type="subcellular location">
    <subcellularLocation>
        <location evidence="1">Cell membrane</location>
        <topology evidence="1">Multi-pass membrane protein</topology>
    </subcellularLocation>
</comment>
<evidence type="ECO:0000256" key="1">
    <source>
        <dbReference type="ARBA" id="ARBA00004651"/>
    </source>
</evidence>
<evidence type="ECO:0000313" key="10">
    <source>
        <dbReference type="Proteomes" id="UP000243528"/>
    </source>
</evidence>
<dbReference type="OrthoDB" id="9775735at2"/>
<proteinExistence type="inferred from homology"/>
<accession>A0A2P8EC69</accession>
<keyword evidence="7 8" id="KW-0472">Membrane</keyword>
<feature type="transmembrane region" description="Helical" evidence="8">
    <location>
        <begin position="214"/>
        <end position="236"/>
    </location>
</feature>
<comment type="caution">
    <text evidence="9">The sequence shown here is derived from an EMBL/GenBank/DDBJ whole genome shotgun (WGS) entry which is preliminary data.</text>
</comment>
<evidence type="ECO:0000256" key="2">
    <source>
        <dbReference type="ARBA" id="ARBA00005658"/>
    </source>
</evidence>
<feature type="transmembrane region" description="Helical" evidence="8">
    <location>
        <begin position="337"/>
        <end position="354"/>
    </location>
</feature>
<keyword evidence="3" id="KW-0813">Transport</keyword>
<evidence type="ECO:0000256" key="8">
    <source>
        <dbReference type="SAM" id="Phobius"/>
    </source>
</evidence>
<dbReference type="AlphaFoldDB" id="A0A2P8EC69"/>
<dbReference type="NCBIfam" id="TIGR00842">
    <property type="entry name" value="bcct"/>
    <property type="match status" value="1"/>
</dbReference>
<protein>
    <submittedName>
        <fullName evidence="9">Choline/glycine/proline betaine transport protein</fullName>
    </submittedName>
</protein>
<evidence type="ECO:0000256" key="6">
    <source>
        <dbReference type="ARBA" id="ARBA00022989"/>
    </source>
</evidence>
<feature type="transmembrane region" description="Helical" evidence="8">
    <location>
        <begin position="282"/>
        <end position="306"/>
    </location>
</feature>
<dbReference type="PANTHER" id="PTHR30047">
    <property type="entry name" value="HIGH-AFFINITY CHOLINE TRANSPORT PROTEIN-RELATED"/>
    <property type="match status" value="1"/>
</dbReference>
<dbReference type="GO" id="GO:0022857">
    <property type="term" value="F:transmembrane transporter activity"/>
    <property type="evidence" value="ECO:0007669"/>
    <property type="project" value="InterPro"/>
</dbReference>
<reference evidence="9 10" key="1">
    <citation type="submission" date="2018-03" db="EMBL/GenBank/DDBJ databases">
        <title>Genomic Encyclopedia of Archaeal and Bacterial Type Strains, Phase II (KMG-II): from individual species to whole genera.</title>
        <authorList>
            <person name="Goeker M."/>
        </authorList>
    </citation>
    <scope>NUCLEOTIDE SEQUENCE [LARGE SCALE GENOMIC DNA]</scope>
    <source>
        <strain evidence="9 10">DSM 45211</strain>
    </source>
</reference>
<feature type="transmembrane region" description="Helical" evidence="8">
    <location>
        <begin position="107"/>
        <end position="128"/>
    </location>
</feature>
<dbReference type="PANTHER" id="PTHR30047:SF7">
    <property type="entry name" value="HIGH-AFFINITY CHOLINE TRANSPORT PROTEIN"/>
    <property type="match status" value="1"/>
</dbReference>
<keyword evidence="6 8" id="KW-1133">Transmembrane helix</keyword>
<feature type="transmembrane region" description="Helical" evidence="8">
    <location>
        <begin position="465"/>
        <end position="483"/>
    </location>
</feature>
<feature type="transmembrane region" description="Helical" evidence="8">
    <location>
        <begin position="366"/>
        <end position="385"/>
    </location>
</feature>
<dbReference type="RefSeq" id="WP_106536023.1">
    <property type="nucleotide sequence ID" value="NZ_ML142898.1"/>
</dbReference>
<keyword evidence="5 8" id="KW-0812">Transmembrane</keyword>
<keyword evidence="4" id="KW-1003">Cell membrane</keyword>
<dbReference type="Pfam" id="PF02028">
    <property type="entry name" value="BCCT"/>
    <property type="match status" value="1"/>
</dbReference>
<evidence type="ECO:0000256" key="3">
    <source>
        <dbReference type="ARBA" id="ARBA00022448"/>
    </source>
</evidence>
<feature type="transmembrane region" description="Helical" evidence="8">
    <location>
        <begin position="30"/>
        <end position="48"/>
    </location>
</feature>
<evidence type="ECO:0000313" key="9">
    <source>
        <dbReference type="EMBL" id="PSL07062.1"/>
    </source>
</evidence>
<dbReference type="GO" id="GO:0005886">
    <property type="term" value="C:plasma membrane"/>
    <property type="evidence" value="ECO:0007669"/>
    <property type="project" value="UniProtKB-SubCell"/>
</dbReference>
<feature type="transmembrane region" description="Helical" evidence="8">
    <location>
        <begin position="248"/>
        <end position="270"/>
    </location>
</feature>
<dbReference type="EMBL" id="PYGE01000002">
    <property type="protein sequence ID" value="PSL07062.1"/>
    <property type="molecule type" value="Genomic_DNA"/>
</dbReference>
<comment type="similarity">
    <text evidence="2">Belongs to the BCCT transporter (TC 2.A.15) family.</text>
</comment>
<dbReference type="Proteomes" id="UP000243528">
    <property type="component" value="Unassembled WGS sequence"/>
</dbReference>
<feature type="transmembrane region" description="Helical" evidence="8">
    <location>
        <begin position="163"/>
        <end position="183"/>
    </location>
</feature>
<sequence>MIRSRKRLAETEYETAKLPTRTQFDIRPQVFVPAVVAILVFVILGAVFPSALSDLFQSVQTWISDTLGWFYTIAVTIFLVFVAWLALSPYGSKRLGPDDARPDYGYFSWFAMLFSAGMGIGLMFFSVAEPVSHFAVDRPPGAEGESGSPTAALEAMRYTFFHWGLHAWAIYIVVGLALCYFAYRRGLPLTMRSAFYPLLGDRIYRWPGDVIDTLAIVGTLFGVATSLGIGAIQINAGLNYLTDLGSSVTVQILLIVVITIVATTSVVLGLSRGIRRLSLLNVGLGGALMLFLFIVGPTVFIMNGFAQNVGHYLQLLPETSLRTDMFTGHTWQQTWTLFYWGWWISWSPFVGMFIARISRGRTIREFIFGVLLVPSLVTFIVLSVFGQTAFFSELRGPGGIVSATRELPEQALFVLLDQYPIAPLTSAIAILVIATFFITSSDSGSLVDDMHASGGSIHPTRSTRVFWALTEGVVAATLLGIGGESGLNALQQASIASGVPLAILLLGACWALVRALQTEDETVGRPKEEPVGSVQG</sequence>
<evidence type="ECO:0000256" key="7">
    <source>
        <dbReference type="ARBA" id="ARBA00023136"/>
    </source>
</evidence>
<name>A0A2P8EC69_9ACTN</name>